<feature type="region of interest" description="Disordered" evidence="2">
    <location>
        <begin position="299"/>
        <end position="320"/>
    </location>
</feature>
<dbReference type="PROSITE" id="PS50158">
    <property type="entry name" value="ZF_CCHC"/>
    <property type="match status" value="1"/>
</dbReference>
<accession>A0A813AJW2</accession>
<evidence type="ECO:0000256" key="1">
    <source>
        <dbReference type="PROSITE-ProRule" id="PRU00047"/>
    </source>
</evidence>
<dbReference type="Gene3D" id="4.10.60.10">
    <property type="entry name" value="Zinc finger, CCHC-type"/>
    <property type="match status" value="1"/>
</dbReference>
<dbReference type="Proteomes" id="UP000601435">
    <property type="component" value="Unassembled WGS sequence"/>
</dbReference>
<feature type="region of interest" description="Disordered" evidence="2">
    <location>
        <begin position="578"/>
        <end position="599"/>
    </location>
</feature>
<gene>
    <name evidence="4" type="ORF">SNEC2469_LOCUS28148</name>
</gene>
<protein>
    <recommendedName>
        <fullName evidence="3">CCHC-type domain-containing protein</fullName>
    </recommendedName>
</protein>
<evidence type="ECO:0000313" key="5">
    <source>
        <dbReference type="Proteomes" id="UP000601435"/>
    </source>
</evidence>
<dbReference type="InterPro" id="IPR001878">
    <property type="entry name" value="Znf_CCHC"/>
</dbReference>
<reference evidence="4" key="1">
    <citation type="submission" date="2021-02" db="EMBL/GenBank/DDBJ databases">
        <authorList>
            <person name="Dougan E. K."/>
            <person name="Rhodes N."/>
            <person name="Thang M."/>
            <person name="Chan C."/>
        </authorList>
    </citation>
    <scope>NUCLEOTIDE SEQUENCE</scope>
</reference>
<evidence type="ECO:0000259" key="3">
    <source>
        <dbReference type="PROSITE" id="PS50158"/>
    </source>
</evidence>
<dbReference type="GO" id="GO:0008270">
    <property type="term" value="F:zinc ion binding"/>
    <property type="evidence" value="ECO:0007669"/>
    <property type="project" value="UniProtKB-KW"/>
</dbReference>
<dbReference type="EMBL" id="CAJNJA010060520">
    <property type="protein sequence ID" value="CAE7870886.1"/>
    <property type="molecule type" value="Genomic_DNA"/>
</dbReference>
<name>A0A813AJW2_9DINO</name>
<dbReference type="GO" id="GO:0003676">
    <property type="term" value="F:nucleic acid binding"/>
    <property type="evidence" value="ECO:0007669"/>
    <property type="project" value="InterPro"/>
</dbReference>
<sequence>MSGGGAESSSSIQLPWQAIPRFICGTTDVTEYSGKLKFLAAMWPKEHLALLAPRAALLTEGTAFKKVAKIDAEKLKSSDDSGVRLLVSTLGGSWGKTALEEKYDCFEKAIYGTLQKSDESNDSYLARHDVHFEELLLQGTALEEVRAYILLRQSQVSSEDRKKIVVEMGGTLKYEKVCSAIRLLGSRFFSDLQGQRTARTKVYDANLVEEPPLEDFERAYHANAPGPAEEIDGELDQEYIDALVAADDPDATQIQVFEDELETFFQDVPDLQDALVSYLEARNRLQAKKRSRGFWPIGSSQKGFKGSKGNKGGGKGKSKGAKEQLLARIAKSHCRLCGERGHWKAECPRKTSAGPKTEATTTMAEVLEDASISEAADSPAPEVLTTLPEEALSLEEALFAEEPPKLRPTTCGEAALTEPPAGLSHVLWLSIEIVPGRTIHLKRLNVSRRLRTGPTGLYMLDLTELCEENSRTAECQNASEDSLSADPTLSYTIPQLEAMDVNELGAFQIDFGRKFVGKTFAEALEASPEWGKWCCDHLKDSPKQKHRALLIYIRKYVEQAEKIETELQASCPRDLPKVTKTSEVTPKAKTGGKGKASSVDEPWDVIEAEGSAVEDQVSALAGHVDQQVQALNGRMGQMEQIMQQVLGAIQELHAREILHQQVSVKALKSFLRTAPWHSLAKEVAWATFQDSQLKYGIPTEQQLDLLEIHAPEDSQLTQWVHRCLSGNEDMVGNSI</sequence>
<keyword evidence="1" id="KW-0862">Zinc</keyword>
<keyword evidence="5" id="KW-1185">Reference proteome</keyword>
<keyword evidence="1" id="KW-0863">Zinc-finger</keyword>
<evidence type="ECO:0000313" key="4">
    <source>
        <dbReference type="EMBL" id="CAE7870886.1"/>
    </source>
</evidence>
<comment type="caution">
    <text evidence="4">The sequence shown here is derived from an EMBL/GenBank/DDBJ whole genome shotgun (WGS) entry which is preliminary data.</text>
</comment>
<evidence type="ECO:0000256" key="2">
    <source>
        <dbReference type="SAM" id="MobiDB-lite"/>
    </source>
</evidence>
<dbReference type="InterPro" id="IPR036875">
    <property type="entry name" value="Znf_CCHC_sf"/>
</dbReference>
<organism evidence="4 5">
    <name type="scientific">Symbiodinium necroappetens</name>
    <dbReference type="NCBI Taxonomy" id="1628268"/>
    <lineage>
        <taxon>Eukaryota</taxon>
        <taxon>Sar</taxon>
        <taxon>Alveolata</taxon>
        <taxon>Dinophyceae</taxon>
        <taxon>Suessiales</taxon>
        <taxon>Symbiodiniaceae</taxon>
        <taxon>Symbiodinium</taxon>
    </lineage>
</organism>
<proteinExistence type="predicted"/>
<dbReference type="AlphaFoldDB" id="A0A813AJW2"/>
<feature type="domain" description="CCHC-type" evidence="3">
    <location>
        <begin position="334"/>
        <end position="349"/>
    </location>
</feature>
<dbReference type="OrthoDB" id="427422at2759"/>
<keyword evidence="1" id="KW-0479">Metal-binding</keyword>
<dbReference type="SUPFAM" id="SSF57756">
    <property type="entry name" value="Retrovirus zinc finger-like domains"/>
    <property type="match status" value="1"/>
</dbReference>